<protein>
    <submittedName>
        <fullName evidence="2">Efflux RND transporter permease subunit</fullName>
    </submittedName>
</protein>
<dbReference type="Proteomes" id="UP000297739">
    <property type="component" value="Unassembled WGS sequence"/>
</dbReference>
<dbReference type="PANTHER" id="PTHR32063">
    <property type="match status" value="1"/>
</dbReference>
<evidence type="ECO:0000313" key="2">
    <source>
        <dbReference type="EMBL" id="TGE18988.1"/>
    </source>
</evidence>
<accession>A0A4Z0PNY8</accession>
<name>A0A4Z0PNY8_9BACT</name>
<dbReference type="EMBL" id="SRLD01000005">
    <property type="protein sequence ID" value="TGE18988.1"/>
    <property type="molecule type" value="Genomic_DNA"/>
</dbReference>
<feature type="transmembrane region" description="Helical" evidence="1">
    <location>
        <begin position="12"/>
        <end position="34"/>
    </location>
</feature>
<comment type="caution">
    <text evidence="2">The sequence shown here is derived from an EMBL/GenBank/DDBJ whole genome shotgun (WGS) entry which is preliminary data.</text>
</comment>
<keyword evidence="1" id="KW-0812">Transmembrane</keyword>
<reference evidence="2 3" key="1">
    <citation type="submission" date="2019-04" db="EMBL/GenBank/DDBJ databases">
        <authorList>
            <person name="Feng G."/>
            <person name="Zhang J."/>
            <person name="Zhu H."/>
        </authorList>
    </citation>
    <scope>NUCLEOTIDE SEQUENCE [LARGE SCALE GENOMIC DNA]</scope>
    <source>
        <strain evidence="2 3">JCM 17223</strain>
    </source>
</reference>
<dbReference type="AlphaFoldDB" id="A0A4Z0PNY8"/>
<dbReference type="OrthoDB" id="9757876at2"/>
<dbReference type="InterPro" id="IPR001036">
    <property type="entry name" value="Acrflvin-R"/>
</dbReference>
<organism evidence="2 3">
    <name type="scientific">Hymenobacter elongatus</name>
    <dbReference type="NCBI Taxonomy" id="877208"/>
    <lineage>
        <taxon>Bacteria</taxon>
        <taxon>Pseudomonadati</taxon>
        <taxon>Bacteroidota</taxon>
        <taxon>Cytophagia</taxon>
        <taxon>Cytophagales</taxon>
        <taxon>Hymenobacteraceae</taxon>
        <taxon>Hymenobacter</taxon>
    </lineage>
</organism>
<dbReference type="SUPFAM" id="SSF82693">
    <property type="entry name" value="Multidrug efflux transporter AcrB pore domain, PN1, PN2, PC1 and PC2 subdomains"/>
    <property type="match status" value="1"/>
</dbReference>
<dbReference type="Gene3D" id="3.30.70.1430">
    <property type="entry name" value="Multidrug efflux transporter AcrB pore domain"/>
    <property type="match status" value="1"/>
</dbReference>
<keyword evidence="1" id="KW-0472">Membrane</keyword>
<dbReference type="Gene3D" id="1.20.1640.10">
    <property type="entry name" value="Multidrug efflux transporter AcrB transmembrane domain"/>
    <property type="match status" value="1"/>
</dbReference>
<dbReference type="GO" id="GO:0042910">
    <property type="term" value="F:xenobiotic transmembrane transporter activity"/>
    <property type="evidence" value="ECO:0007669"/>
    <property type="project" value="TreeGrafter"/>
</dbReference>
<proteinExistence type="predicted"/>
<sequence length="105" mass="11829">MWIVRIALSRPYTFIVMALLILAAGVATILRMAVDIFPEVNIPVVGVVWRYEGMSAEEMNKRGLNINQRIYITTVNNIEHLESRSIKGVGLIKVFFQPGTTQRPA</sequence>
<gene>
    <name evidence="2" type="ORF">E5J99_04385</name>
</gene>
<keyword evidence="1" id="KW-1133">Transmembrane helix</keyword>
<keyword evidence="3" id="KW-1185">Reference proteome</keyword>
<dbReference type="RefSeq" id="WP_135496500.1">
    <property type="nucleotide sequence ID" value="NZ_SRLD01000005.1"/>
</dbReference>
<evidence type="ECO:0000313" key="3">
    <source>
        <dbReference type="Proteomes" id="UP000297739"/>
    </source>
</evidence>
<evidence type="ECO:0000256" key="1">
    <source>
        <dbReference type="SAM" id="Phobius"/>
    </source>
</evidence>
<dbReference type="Pfam" id="PF00873">
    <property type="entry name" value="ACR_tran"/>
    <property type="match status" value="1"/>
</dbReference>
<dbReference type="GO" id="GO:0005886">
    <property type="term" value="C:plasma membrane"/>
    <property type="evidence" value="ECO:0007669"/>
    <property type="project" value="TreeGrafter"/>
</dbReference>
<dbReference type="PANTHER" id="PTHR32063:SF8">
    <property type="entry name" value="CATION EFFLUX PROTEIN"/>
    <property type="match status" value="1"/>
</dbReference>
<dbReference type="PRINTS" id="PR00702">
    <property type="entry name" value="ACRIFLAVINRP"/>
</dbReference>